<evidence type="ECO:0000313" key="2">
    <source>
        <dbReference type="Proteomes" id="UP000035721"/>
    </source>
</evidence>
<sequence>MDPAHLSPESCSNASTSLVLRTSTCTPEAAAAALQLDPGLERLDLTTREVDATCLVSPGTLAKNEGATAEDLHVALISGQVNASLRVCADVTGNILTPCSQPHRVEFVGDWLDTKAGFSDRCVEMASSYTGRDMDAPGDLKVVVLRRQAGAQPQEACSVMSDSSRMSSVFHIGG</sequence>
<protein>
    <submittedName>
        <fullName evidence="1">Uncharacterized protein</fullName>
    </submittedName>
</protein>
<name>A0A077LYW6_9MICO</name>
<gene>
    <name evidence="1" type="ORF">BN12_350037</name>
</gene>
<reference evidence="1 2" key="1">
    <citation type="journal article" date="2013" name="ISME J.">
        <title>A metabolic model for members of the genus Tetrasphaera involved in enhanced biological phosphorus removal.</title>
        <authorList>
            <person name="Kristiansen R."/>
            <person name="Nguyen H.T.T."/>
            <person name="Saunders A.M."/>
            <person name="Nielsen J.L."/>
            <person name="Wimmer R."/>
            <person name="Le V.Q."/>
            <person name="McIlroy S.J."/>
            <person name="Petrovski S."/>
            <person name="Seviour R.J."/>
            <person name="Calteau A."/>
            <person name="Nielsen K.L."/>
            <person name="Nielsen P.H."/>
        </authorList>
    </citation>
    <scope>NUCLEOTIDE SEQUENCE [LARGE SCALE GENOMIC DNA]</scope>
    <source>
        <strain evidence="1 2">T1-X7</strain>
    </source>
</reference>
<dbReference type="STRING" id="1194083.BN12_350037"/>
<accession>A0A077LYW6</accession>
<evidence type="ECO:0000313" key="1">
    <source>
        <dbReference type="EMBL" id="CCH78831.1"/>
    </source>
</evidence>
<dbReference type="AlphaFoldDB" id="A0A077LYW6"/>
<comment type="caution">
    <text evidence="1">The sequence shown here is derived from an EMBL/GenBank/DDBJ whole genome shotgun (WGS) entry which is preliminary data.</text>
</comment>
<dbReference type="EMBL" id="CAJB01000279">
    <property type="protein sequence ID" value="CCH78831.1"/>
    <property type="molecule type" value="Genomic_DNA"/>
</dbReference>
<organism evidence="1 2">
    <name type="scientific">Nostocoides japonicum T1-X7</name>
    <dbReference type="NCBI Taxonomy" id="1194083"/>
    <lineage>
        <taxon>Bacteria</taxon>
        <taxon>Bacillati</taxon>
        <taxon>Actinomycetota</taxon>
        <taxon>Actinomycetes</taxon>
        <taxon>Micrococcales</taxon>
        <taxon>Intrasporangiaceae</taxon>
        <taxon>Nostocoides</taxon>
    </lineage>
</organism>
<dbReference type="Proteomes" id="UP000035721">
    <property type="component" value="Unassembled WGS sequence"/>
</dbReference>
<keyword evidence="2" id="KW-1185">Reference proteome</keyword>
<proteinExistence type="predicted"/>